<keyword evidence="1" id="KW-0378">Hydrolase</keyword>
<sequence>MPRLSGSGVAVEQPSISPRENAFQVIILPRVDVSPPGAPQYLHLWLFRGWTPTGPIVLRALKYGSSGGPCEDNVTGLLVRSINTNWTKNSAVAVDAGILMSGICRILENQTTDKECKESQTKEPFSSEAPFVGLELPNKTSRANAAYIFREIISSVLITHPHLDHVAGLAMNTPAVEFQSGPKTVAALPSVIAALKHNIFNDITWPNLSDEDGGAGLVTYQRLVDGGNMRLGRGEGKGYVKVCDGLATKCMAVSHGSCKQRYNPDTGKHHRAESAVFAADSILLPSRRVSMDTSDLRTSFPTAHLSGNSGKDPTLATVESSVFFIRDESTGSEIIIFGDVEPDLISLEPRNADIWEAAAPKIVNGILRAIFIECSYPNSVEDSTLYGHLCPRHLIQELRVLASKVRSYRRMQHRTSESRKRKRRASVPGFPAQPLEQALSPKSLRPKLEPPMSREDKLLGTAKSKQEDSDANIDDTKAPPDSSAPNEMDVDQPTPSEPEAPPLRGLRVYIIHVKESLADSEFPRDEILSELKEAAEKAALGCEFYGPVAGESTYI</sequence>
<evidence type="ECO:0000313" key="1">
    <source>
        <dbReference type="EMBL" id="KAI2392943.1"/>
    </source>
</evidence>
<dbReference type="EC" id="3.1.4.17" evidence="1"/>
<organism evidence="1">
    <name type="scientific">Ophidiomyces ophidiicola</name>
    <dbReference type="NCBI Taxonomy" id="1387563"/>
    <lineage>
        <taxon>Eukaryota</taxon>
        <taxon>Fungi</taxon>
        <taxon>Dikarya</taxon>
        <taxon>Ascomycota</taxon>
        <taxon>Pezizomycotina</taxon>
        <taxon>Eurotiomycetes</taxon>
        <taxon>Eurotiomycetidae</taxon>
        <taxon>Onygenales</taxon>
        <taxon>Onygenaceae</taxon>
        <taxon>Ophidiomyces</taxon>
    </lineage>
</organism>
<protein>
    <submittedName>
        <fullName evidence="1">3',5'-cyclic-nucleotide phosphodiesterase pde1</fullName>
        <ecNumber evidence="1">3.1.4.17</ecNumber>
    </submittedName>
</protein>
<accession>A0ACB8V4V2</accession>
<proteinExistence type="predicted"/>
<dbReference type="EMBL" id="JALBCA010000004">
    <property type="protein sequence ID" value="KAI2392943.1"/>
    <property type="molecule type" value="Genomic_DNA"/>
</dbReference>
<comment type="caution">
    <text evidence="1">The sequence shown here is derived from an EMBL/GenBank/DDBJ whole genome shotgun (WGS) entry which is preliminary data.</text>
</comment>
<gene>
    <name evidence="1" type="primary">PDE1</name>
    <name evidence="1" type="ORF">LOY88_000409</name>
</gene>
<name>A0ACB8V4V2_9EURO</name>
<reference evidence="1" key="1">
    <citation type="journal article" date="2022" name="bioRxiv">
        <title>Population genetic analysis of Ophidiomyces ophidiicola, the causative agent of snake fungal disease, indicates recent introductions to the USA.</title>
        <authorList>
            <person name="Ladner J.T."/>
            <person name="Palmer J.M."/>
            <person name="Ettinger C.L."/>
            <person name="Stajich J.E."/>
            <person name="Farrell T.M."/>
            <person name="Glorioso B.M."/>
            <person name="Lawson B."/>
            <person name="Price S.J."/>
            <person name="Stengle A.G."/>
            <person name="Grear D.A."/>
            <person name="Lorch J.M."/>
        </authorList>
    </citation>
    <scope>NUCLEOTIDE SEQUENCE</scope>
    <source>
        <strain evidence="1">NWHC 24266-5</strain>
    </source>
</reference>